<dbReference type="KEGG" id="nib:GU926_14020"/>
<evidence type="ECO:0000313" key="2">
    <source>
        <dbReference type="EMBL" id="QHL88486.1"/>
    </source>
</evidence>
<dbReference type="RefSeq" id="WP_160692945.1">
    <property type="nucleotide sequence ID" value="NZ_CP047897.1"/>
</dbReference>
<sequence>MKPSFFHKQLLVLLFTALSFLAQAQEKADRPKNKWYAPDYLVLQHAGLIGFLSAGVGYDFGKHDRTNMEAMYGFTPGYDIKHTNHTFTLRTYYQSNPKPLFKDVKISFIRAGAGLSLTVGQQFESFFPERYPEGYYIWPTAARILPFVGTALSKEFTSKNRIHYTEFYTELGTSDVMLVDKYRNSGISMGDIVNLSFGLRYML</sequence>
<protein>
    <recommendedName>
        <fullName evidence="4">Outer membrane beta-barrel protein</fullName>
    </recommendedName>
</protein>
<evidence type="ECO:0000313" key="3">
    <source>
        <dbReference type="Proteomes" id="UP000464214"/>
    </source>
</evidence>
<dbReference type="AlphaFoldDB" id="A0A6P1P263"/>
<evidence type="ECO:0008006" key="4">
    <source>
        <dbReference type="Google" id="ProtNLM"/>
    </source>
</evidence>
<keyword evidence="1" id="KW-0732">Signal</keyword>
<feature type="signal peptide" evidence="1">
    <location>
        <begin position="1"/>
        <end position="24"/>
    </location>
</feature>
<dbReference type="Proteomes" id="UP000464214">
    <property type="component" value="Chromosome"/>
</dbReference>
<dbReference type="EMBL" id="CP047897">
    <property type="protein sequence ID" value="QHL88486.1"/>
    <property type="molecule type" value="Genomic_DNA"/>
</dbReference>
<evidence type="ECO:0000256" key="1">
    <source>
        <dbReference type="SAM" id="SignalP"/>
    </source>
</evidence>
<feature type="chain" id="PRO_5026798876" description="Outer membrane beta-barrel protein" evidence="1">
    <location>
        <begin position="25"/>
        <end position="203"/>
    </location>
</feature>
<accession>A0A6P1P263</accession>
<proteinExistence type="predicted"/>
<name>A0A6P1P263_9BACT</name>
<keyword evidence="3" id="KW-1185">Reference proteome</keyword>
<reference evidence="2 3" key="1">
    <citation type="submission" date="2020-01" db="EMBL/GenBank/DDBJ databases">
        <authorList>
            <person name="Kim M."/>
        </authorList>
    </citation>
    <scope>NUCLEOTIDE SEQUENCE [LARGE SCALE GENOMIC DNA]</scope>
    <source>
        <strain evidence="2 3">BT10</strain>
    </source>
</reference>
<organism evidence="2 3">
    <name type="scientific">Nibribacter ruber</name>
    <dbReference type="NCBI Taxonomy" id="2698458"/>
    <lineage>
        <taxon>Bacteria</taxon>
        <taxon>Pseudomonadati</taxon>
        <taxon>Bacteroidota</taxon>
        <taxon>Cytophagia</taxon>
        <taxon>Cytophagales</taxon>
        <taxon>Hymenobacteraceae</taxon>
        <taxon>Nibribacter</taxon>
    </lineage>
</organism>
<gene>
    <name evidence="2" type="ORF">GU926_14020</name>
</gene>